<evidence type="ECO:0000313" key="2">
    <source>
        <dbReference type="Proteomes" id="UP000001819"/>
    </source>
</evidence>
<accession>A0A6I8VEZ7</accession>
<dbReference type="AlphaFoldDB" id="A0A6I8VEZ7"/>
<sequence>MRLLQTLLTRMSRLGGSVAWRSSTQNQAAGSRVKRRPTTSNTLADRRFAQNLSGDLKKPGSSSLASMREFFMHPHTWDRNNGYFNVVLALSIFGFCFFNSCSPSEEKVAAANEVAPPKK</sequence>
<protein>
    <submittedName>
        <fullName evidence="3">Uncharacterized protein</fullName>
    </submittedName>
</protein>
<proteinExistence type="predicted"/>
<organism evidence="2 3">
    <name type="scientific">Drosophila pseudoobscura pseudoobscura</name>
    <name type="common">Fruit fly</name>
    <dbReference type="NCBI Taxonomy" id="46245"/>
    <lineage>
        <taxon>Eukaryota</taxon>
        <taxon>Metazoa</taxon>
        <taxon>Ecdysozoa</taxon>
        <taxon>Arthropoda</taxon>
        <taxon>Hexapoda</taxon>
        <taxon>Insecta</taxon>
        <taxon>Pterygota</taxon>
        <taxon>Neoptera</taxon>
        <taxon>Endopterygota</taxon>
        <taxon>Diptera</taxon>
        <taxon>Brachycera</taxon>
        <taxon>Muscomorpha</taxon>
        <taxon>Ephydroidea</taxon>
        <taxon>Drosophilidae</taxon>
        <taxon>Drosophila</taxon>
        <taxon>Sophophora</taxon>
    </lineage>
</organism>
<gene>
    <name evidence="3" type="primary">LOC26532494</name>
</gene>
<dbReference type="Bgee" id="FBgn0271481">
    <property type="expression patterns" value="Expressed in male reproductive system and 1 other cell type or tissue"/>
</dbReference>
<dbReference type="GeneID" id="26532494"/>
<dbReference type="RefSeq" id="XP_015039718.1">
    <property type="nucleotide sequence ID" value="XM_015184232.2"/>
</dbReference>
<dbReference type="KEGG" id="dpo:26532494"/>
<feature type="region of interest" description="Disordered" evidence="1">
    <location>
        <begin position="25"/>
        <end position="62"/>
    </location>
</feature>
<reference evidence="2" key="1">
    <citation type="submission" date="2024-06" db="UniProtKB">
        <authorList>
            <consortium name="RefSeq"/>
        </authorList>
    </citation>
    <scope>NUCLEOTIDE SEQUENCE [LARGE SCALE GENOMIC DNA]</scope>
    <source>
        <strain evidence="2">MV2-25</strain>
    </source>
</reference>
<evidence type="ECO:0000313" key="3">
    <source>
        <dbReference type="RefSeq" id="XP_015039718.1"/>
    </source>
</evidence>
<reference evidence="3" key="2">
    <citation type="submission" date="2025-08" db="UniProtKB">
        <authorList>
            <consortium name="RefSeq"/>
        </authorList>
    </citation>
    <scope>IDENTIFICATION</scope>
    <source>
        <strain evidence="3">MV-25-SWS-2005</strain>
        <tissue evidence="3">Whole body</tissue>
    </source>
</reference>
<dbReference type="Proteomes" id="UP000001819">
    <property type="component" value="Chromosome 3"/>
</dbReference>
<keyword evidence="2" id="KW-1185">Reference proteome</keyword>
<name>A0A6I8VEZ7_DROPS</name>
<evidence type="ECO:0000256" key="1">
    <source>
        <dbReference type="SAM" id="MobiDB-lite"/>
    </source>
</evidence>
<dbReference type="InParanoid" id="A0A6I8VEZ7"/>